<sequence>MSIQRLTAGYLGNTAELPKESPHVYVGESQNLEAYRSLFFQYPSSDTTIPLLWKFFKASVTRSRSAEKSPVTSIPAIELPRR</sequence>
<name>A0A8S9T2K4_9CYAN</name>
<dbReference type="EMBL" id="JHEG04000001">
    <property type="protein sequence ID" value="KAF3886660.1"/>
    <property type="molecule type" value="Genomic_DNA"/>
</dbReference>
<dbReference type="Proteomes" id="UP000029738">
    <property type="component" value="Unassembled WGS sequence"/>
</dbReference>
<protein>
    <submittedName>
        <fullName evidence="1">Uncharacterized protein</fullName>
    </submittedName>
</protein>
<evidence type="ECO:0000313" key="2">
    <source>
        <dbReference type="Proteomes" id="UP000029738"/>
    </source>
</evidence>
<proteinExistence type="predicted"/>
<dbReference type="AlphaFoldDB" id="A0A8S9T2K4"/>
<gene>
    <name evidence="1" type="ORF">DA73_0400015115</name>
</gene>
<dbReference type="RefSeq" id="WP_137986294.1">
    <property type="nucleotide sequence ID" value="NZ_JHEG04000001.1"/>
</dbReference>
<reference evidence="1" key="1">
    <citation type="journal article" date="2015" name="Genome Announc.">
        <title>Draft Genome Sequence of Tolypothrix boutellei Strain VB521301.</title>
        <authorList>
            <person name="Chandrababunaidu M.M."/>
            <person name="Singh D."/>
            <person name="Sen D."/>
            <person name="Bhan S."/>
            <person name="Das S."/>
            <person name="Gupta A."/>
            <person name="Adhikary S.P."/>
            <person name="Tripathy S."/>
        </authorList>
    </citation>
    <scope>NUCLEOTIDE SEQUENCE</scope>
    <source>
        <strain evidence="1">VB521301</strain>
    </source>
</reference>
<evidence type="ECO:0000313" key="1">
    <source>
        <dbReference type="EMBL" id="KAF3886660.1"/>
    </source>
</evidence>
<organism evidence="1 2">
    <name type="scientific">Tolypothrix bouteillei VB521301</name>
    <dbReference type="NCBI Taxonomy" id="1479485"/>
    <lineage>
        <taxon>Bacteria</taxon>
        <taxon>Bacillati</taxon>
        <taxon>Cyanobacteriota</taxon>
        <taxon>Cyanophyceae</taxon>
        <taxon>Nostocales</taxon>
        <taxon>Tolypothrichaceae</taxon>
        <taxon>Tolypothrix</taxon>
    </lineage>
</organism>
<accession>A0A8S9T2K4</accession>
<comment type="caution">
    <text evidence="1">The sequence shown here is derived from an EMBL/GenBank/DDBJ whole genome shotgun (WGS) entry which is preliminary data.</text>
</comment>
<reference evidence="1" key="2">
    <citation type="submission" date="2019-11" db="EMBL/GenBank/DDBJ databases">
        <title>Improved Assembly of Tolypothrix boutellei genome.</title>
        <authorList>
            <person name="Sarangi A.N."/>
            <person name="Mukherjee M."/>
            <person name="Ghosh S."/>
            <person name="Singh D."/>
            <person name="Das A."/>
            <person name="Kant S."/>
            <person name="Prusty A."/>
            <person name="Tripathy S."/>
        </authorList>
    </citation>
    <scope>NUCLEOTIDE SEQUENCE</scope>
    <source>
        <strain evidence="1">VB521301</strain>
    </source>
</reference>
<keyword evidence="2" id="KW-1185">Reference proteome</keyword>